<proteinExistence type="predicted"/>
<evidence type="ECO:0000313" key="3">
    <source>
        <dbReference type="EMBL" id="MDN3921585.1"/>
    </source>
</evidence>
<accession>A0ABT8DWT8</accession>
<dbReference type="Pfam" id="PF13489">
    <property type="entry name" value="Methyltransf_23"/>
    <property type="match status" value="1"/>
</dbReference>
<dbReference type="InterPro" id="IPR036291">
    <property type="entry name" value="NAD(P)-bd_dom_sf"/>
</dbReference>
<dbReference type="GO" id="GO:0008168">
    <property type="term" value="F:methyltransferase activity"/>
    <property type="evidence" value="ECO:0007669"/>
    <property type="project" value="UniProtKB-KW"/>
</dbReference>
<evidence type="ECO:0000259" key="2">
    <source>
        <dbReference type="Pfam" id="PF08484"/>
    </source>
</evidence>
<protein>
    <submittedName>
        <fullName evidence="3">Class I SAM-dependent methyltransferase</fullName>
    </submittedName>
</protein>
<organism evidence="3 4">
    <name type="scientific">Roseateles violae</name>
    <dbReference type="NCBI Taxonomy" id="3058042"/>
    <lineage>
        <taxon>Bacteria</taxon>
        <taxon>Pseudomonadati</taxon>
        <taxon>Pseudomonadota</taxon>
        <taxon>Betaproteobacteria</taxon>
        <taxon>Burkholderiales</taxon>
        <taxon>Sphaerotilaceae</taxon>
        <taxon>Roseateles</taxon>
    </lineage>
</organism>
<reference evidence="3 4" key="1">
    <citation type="submission" date="2023-06" db="EMBL/GenBank/DDBJ databases">
        <title>Pelomonas sp. PFR6 16S ribosomal RNA gene Genome sequencing and assembly.</title>
        <authorList>
            <person name="Woo H."/>
        </authorList>
    </citation>
    <scope>NUCLEOTIDE SEQUENCE [LARGE SCALE GENOMIC DNA]</scope>
    <source>
        <strain evidence="3 4">PFR6</strain>
    </source>
</reference>
<evidence type="ECO:0000256" key="1">
    <source>
        <dbReference type="ARBA" id="ARBA00022679"/>
    </source>
</evidence>
<keyword evidence="3" id="KW-0489">Methyltransferase</keyword>
<feature type="domain" description="C-methyltransferase" evidence="2">
    <location>
        <begin position="293"/>
        <end position="373"/>
    </location>
</feature>
<dbReference type="InterPro" id="IPR013691">
    <property type="entry name" value="MeTrfase_14"/>
</dbReference>
<dbReference type="GO" id="GO:0032259">
    <property type="term" value="P:methylation"/>
    <property type="evidence" value="ECO:0007669"/>
    <property type="project" value="UniProtKB-KW"/>
</dbReference>
<name>A0ABT8DWT8_9BURK</name>
<dbReference type="Gene3D" id="3.40.50.720">
    <property type="entry name" value="NAD(P)-binding Rossmann-like Domain"/>
    <property type="match status" value="1"/>
</dbReference>
<keyword evidence="4" id="KW-1185">Reference proteome</keyword>
<evidence type="ECO:0000313" key="4">
    <source>
        <dbReference type="Proteomes" id="UP001228044"/>
    </source>
</evidence>
<dbReference type="Pfam" id="PF08484">
    <property type="entry name" value="Methyltransf_14"/>
    <property type="match status" value="1"/>
</dbReference>
<sequence>MSTTTAPRCPLCGGRELDTFVRRARQPVHQNLLADSAEAARGVARGQLDMSVCCACGFVFNSAFDAGLLSYGAQYDNTQSCSAHFEAYLDGLVRDLVERCGVRNSRIVEVGCGKGEFLRKLVSYPGARNTGQGFDPSYLGPASDLDGRLQFHTRFYDADCADVPADVVICRHVIEHVAEPLPLLRSVHAALAQAGQPRVFFETPCVDWILRNQVVWDFFYEHCSLFSASTLGQAFERSGFKVERVDHVFEGQYLWLQASREPAPPSPGDGRTLELARAYGRAEAQLRQRWQQRLAERPGRIALWGAGAKGVTLANLVDPERRLIACVVDVNPNKQGRFLPGTGHPIVAPAELARHGVDAAVLMNPNYRQENLALLAALGSKVELLDWQ</sequence>
<comment type="caution">
    <text evidence="3">The sequence shown here is derived from an EMBL/GenBank/DDBJ whole genome shotgun (WGS) entry which is preliminary data.</text>
</comment>
<dbReference type="SUPFAM" id="SSF51735">
    <property type="entry name" value="NAD(P)-binding Rossmann-fold domains"/>
    <property type="match status" value="1"/>
</dbReference>
<dbReference type="InterPro" id="IPR029063">
    <property type="entry name" value="SAM-dependent_MTases_sf"/>
</dbReference>
<dbReference type="Gene3D" id="3.40.50.150">
    <property type="entry name" value="Vaccinia Virus protein VP39"/>
    <property type="match status" value="1"/>
</dbReference>
<dbReference type="RefSeq" id="WP_290359905.1">
    <property type="nucleotide sequence ID" value="NZ_JAUHHC010000004.1"/>
</dbReference>
<dbReference type="EMBL" id="JAUHHC010000004">
    <property type="protein sequence ID" value="MDN3921585.1"/>
    <property type="molecule type" value="Genomic_DNA"/>
</dbReference>
<dbReference type="SUPFAM" id="SSF53335">
    <property type="entry name" value="S-adenosyl-L-methionine-dependent methyltransferases"/>
    <property type="match status" value="1"/>
</dbReference>
<keyword evidence="1" id="KW-0808">Transferase</keyword>
<dbReference type="CDD" id="cd02440">
    <property type="entry name" value="AdoMet_MTases"/>
    <property type="match status" value="1"/>
</dbReference>
<dbReference type="Proteomes" id="UP001228044">
    <property type="component" value="Unassembled WGS sequence"/>
</dbReference>
<dbReference type="PANTHER" id="PTHR43861">
    <property type="entry name" value="TRANS-ACONITATE 2-METHYLTRANSFERASE-RELATED"/>
    <property type="match status" value="1"/>
</dbReference>
<gene>
    <name evidence="3" type="ORF">QWJ38_14925</name>
</gene>
<dbReference type="PANTHER" id="PTHR43861:SF3">
    <property type="entry name" value="PUTATIVE (AFU_ORTHOLOGUE AFUA_2G14390)-RELATED"/>
    <property type="match status" value="1"/>
</dbReference>